<gene>
    <name evidence="3" type="ordered locus">Zymop_0373</name>
</gene>
<dbReference type="PANTHER" id="PTHR43283">
    <property type="entry name" value="BETA-LACTAMASE-RELATED"/>
    <property type="match status" value="1"/>
</dbReference>
<sequence length="349" mass="38741">MSISFSEILDNLVKDAFLPMDSFISEHKIPCASLGVVTREGKQAFHFSGYAQLIPEKERLTRHHWFDLASLTKVMATTPALLKLVDNGFIDLDSPLTEAIPDLRQYEVNTAYERGLTFRDCLTHNTELPAVEPLYTYGDDPNRLRHFILQNPWKRVSVPVYSDINFILIGIAIERLTGLPLRALALPPGLTYGASPDLAVATENCVFRHHVLKGEVHDENAWALGGAAGHAGLFGTIEGVLHFAYSLLTGEGASDKAIRAMRQRSANPKRSIGWECKSDNWAGGQACSGQTIGHTGFTGTGLWIDFQRGIAWTLLTNRVHPTRFSGVPMQSIRKQVSDRIIEGWDKVYL</sequence>
<evidence type="ECO:0000313" key="4">
    <source>
        <dbReference type="Proteomes" id="UP000000491"/>
    </source>
</evidence>
<dbReference type="EMBL" id="CP002865">
    <property type="protein sequence ID" value="AEI37276.1"/>
    <property type="molecule type" value="Genomic_DNA"/>
</dbReference>
<dbReference type="KEGG" id="zmp:Zymop_0373"/>
<dbReference type="STRING" id="579138.Zymop_0373"/>
<dbReference type="PANTHER" id="PTHR43283:SF11">
    <property type="entry name" value="BETA-LACTAMASE-RELATED DOMAIN-CONTAINING PROTEIN"/>
    <property type="match status" value="1"/>
</dbReference>
<dbReference type="GO" id="GO:0016787">
    <property type="term" value="F:hydrolase activity"/>
    <property type="evidence" value="ECO:0007669"/>
    <property type="project" value="UniProtKB-KW"/>
</dbReference>
<evidence type="ECO:0000259" key="2">
    <source>
        <dbReference type="Pfam" id="PF00144"/>
    </source>
</evidence>
<organism evidence="3 4">
    <name type="scientific">Zymomonas mobilis subsp. pomaceae (strain ATCC 29192 / DSM 22645 / JCM 10191 / CCUG 17912 / NBRC 13757 / NCIMB 11200 / NRRL B-4491 / Barker I)</name>
    <dbReference type="NCBI Taxonomy" id="579138"/>
    <lineage>
        <taxon>Bacteria</taxon>
        <taxon>Pseudomonadati</taxon>
        <taxon>Pseudomonadota</taxon>
        <taxon>Alphaproteobacteria</taxon>
        <taxon>Sphingomonadales</taxon>
        <taxon>Zymomonadaceae</taxon>
        <taxon>Zymomonas</taxon>
    </lineage>
</organism>
<dbReference type="AlphaFoldDB" id="F8EUY8"/>
<evidence type="ECO:0000313" key="3">
    <source>
        <dbReference type="EMBL" id="AEI37276.1"/>
    </source>
</evidence>
<dbReference type="InterPro" id="IPR012338">
    <property type="entry name" value="Beta-lactam/transpept-like"/>
</dbReference>
<proteinExistence type="predicted"/>
<dbReference type="Pfam" id="PF00144">
    <property type="entry name" value="Beta-lactamase"/>
    <property type="match status" value="1"/>
</dbReference>
<name>F8EUY8_ZYMMT</name>
<dbReference type="MEROPS" id="S12.950"/>
<feature type="domain" description="Beta-lactamase-related" evidence="2">
    <location>
        <begin position="25"/>
        <end position="323"/>
    </location>
</feature>
<dbReference type="eggNOG" id="COG1680">
    <property type="taxonomic scope" value="Bacteria"/>
</dbReference>
<dbReference type="Proteomes" id="UP000000491">
    <property type="component" value="Chromosome"/>
</dbReference>
<accession>F8EUY8</accession>
<dbReference type="InterPro" id="IPR050789">
    <property type="entry name" value="Diverse_Enzym_Activities"/>
</dbReference>
<dbReference type="Gene3D" id="3.40.710.10">
    <property type="entry name" value="DD-peptidase/beta-lactamase superfamily"/>
    <property type="match status" value="1"/>
</dbReference>
<dbReference type="PATRIC" id="fig|579138.3.peg.391"/>
<protein>
    <submittedName>
        <fullName evidence="3">Beta-lactamase</fullName>
    </submittedName>
</protein>
<dbReference type="InterPro" id="IPR001466">
    <property type="entry name" value="Beta-lactam-related"/>
</dbReference>
<evidence type="ECO:0000256" key="1">
    <source>
        <dbReference type="ARBA" id="ARBA00022801"/>
    </source>
</evidence>
<reference evidence="3 4" key="1">
    <citation type="journal article" date="2011" name="J. Bacteriol.">
        <title>Genome sequence of the ethanol-producing Zymomonas mobilis subsp. pomaceae lectotype strain ATCC 29192.</title>
        <authorList>
            <person name="Kouvelis V.N."/>
            <person name="Davenport K.W."/>
            <person name="Brettin T.S."/>
            <person name="Bruce D."/>
            <person name="Detter C."/>
            <person name="Han C.S."/>
            <person name="Nolan M."/>
            <person name="Tapia R."/>
            <person name="Damoulaki A."/>
            <person name="Kyrpides N.C."/>
            <person name="Typas M.A."/>
            <person name="Pappas K.M."/>
        </authorList>
    </citation>
    <scope>NUCLEOTIDE SEQUENCE [LARGE SCALE GENOMIC DNA]</scope>
    <source>
        <strain evidence="4">ATCC 29192 / DSM 22645 / JCM 10191 / CCUG 17912 / NBRC 13757 / NCIMB 11200 / NRRL B-4491 / Barker I</strain>
    </source>
</reference>
<dbReference type="HOGENOM" id="CLU_020027_1_1_5"/>
<dbReference type="SUPFAM" id="SSF56601">
    <property type="entry name" value="beta-lactamase/transpeptidase-like"/>
    <property type="match status" value="1"/>
</dbReference>
<keyword evidence="1" id="KW-0378">Hydrolase</keyword>